<dbReference type="EMBL" id="JARYMX010000012">
    <property type="protein sequence ID" value="KAJ9536663.1"/>
    <property type="molecule type" value="Genomic_DNA"/>
</dbReference>
<gene>
    <name evidence="1" type="ORF">OSB04_un000136</name>
</gene>
<sequence>MEGAVQQPAAHLGQIDPSVVVTDDVLEESDNDMDLLQSDTQPSKGSVFDRLQVDERLKLPTSGSLNFAAVVGGSSSDTLSFFPLADKSQTCVRIPVELATEVMNVHKTTLSGYFLGPRLNFALVEKYAKSSWTKFGLTDVMLNNNAMIRGIPFFVEHWEPGKGITKPIHNVCPLWVKLHNIPLVAFNKEGISRIASALGIPKQMDACTSSMCDKAWGRPAFAKVLVDTWAVGELKREVQVIIPNLKGGDEVRVIIKVEYLWEPVQCSHCLVFGHKTSSCVKAVVAQADKGKSKVIDEDGFTRVQRLVFVLVDCCLNHKLPEPKKEPTHGYGISTKADQHHW</sequence>
<evidence type="ECO:0008006" key="3">
    <source>
        <dbReference type="Google" id="ProtNLM"/>
    </source>
</evidence>
<name>A0AA38SQZ9_9ASTR</name>
<dbReference type="InterPro" id="IPR040256">
    <property type="entry name" value="At4g02000-like"/>
</dbReference>
<comment type="caution">
    <text evidence="1">The sequence shown here is derived from an EMBL/GenBank/DDBJ whole genome shotgun (WGS) entry which is preliminary data.</text>
</comment>
<protein>
    <recommendedName>
        <fullName evidence="3">DUF4283 domain-containing protein</fullName>
    </recommendedName>
</protein>
<dbReference type="AlphaFoldDB" id="A0AA38SQZ9"/>
<reference evidence="1" key="1">
    <citation type="submission" date="2023-03" db="EMBL/GenBank/DDBJ databases">
        <title>Chromosome-scale reference genome and RAD-based genetic map of yellow starthistle (Centaurea solstitialis) reveal putative structural variation and QTLs associated with invader traits.</title>
        <authorList>
            <person name="Reatini B."/>
            <person name="Cang F.A."/>
            <person name="Jiang Q."/>
            <person name="Mckibben M.T.W."/>
            <person name="Barker M.S."/>
            <person name="Rieseberg L.H."/>
            <person name="Dlugosch K.M."/>
        </authorList>
    </citation>
    <scope>NUCLEOTIDE SEQUENCE</scope>
    <source>
        <strain evidence="1">CAN-66</strain>
        <tissue evidence="1">Leaf</tissue>
    </source>
</reference>
<dbReference type="Proteomes" id="UP001172457">
    <property type="component" value="Unassembled WGS sequence"/>
</dbReference>
<evidence type="ECO:0000313" key="1">
    <source>
        <dbReference type="EMBL" id="KAJ9536663.1"/>
    </source>
</evidence>
<evidence type="ECO:0000313" key="2">
    <source>
        <dbReference type="Proteomes" id="UP001172457"/>
    </source>
</evidence>
<dbReference type="PANTHER" id="PTHR31286:SF99">
    <property type="entry name" value="DUF4283 DOMAIN-CONTAINING PROTEIN"/>
    <property type="match status" value="1"/>
</dbReference>
<proteinExistence type="predicted"/>
<accession>A0AA38SQZ9</accession>
<keyword evidence="2" id="KW-1185">Reference proteome</keyword>
<organism evidence="1 2">
    <name type="scientific">Centaurea solstitialis</name>
    <name type="common">yellow star-thistle</name>
    <dbReference type="NCBI Taxonomy" id="347529"/>
    <lineage>
        <taxon>Eukaryota</taxon>
        <taxon>Viridiplantae</taxon>
        <taxon>Streptophyta</taxon>
        <taxon>Embryophyta</taxon>
        <taxon>Tracheophyta</taxon>
        <taxon>Spermatophyta</taxon>
        <taxon>Magnoliopsida</taxon>
        <taxon>eudicotyledons</taxon>
        <taxon>Gunneridae</taxon>
        <taxon>Pentapetalae</taxon>
        <taxon>asterids</taxon>
        <taxon>campanulids</taxon>
        <taxon>Asterales</taxon>
        <taxon>Asteraceae</taxon>
        <taxon>Carduoideae</taxon>
        <taxon>Cardueae</taxon>
        <taxon>Centaureinae</taxon>
        <taxon>Centaurea</taxon>
    </lineage>
</organism>
<dbReference type="PANTHER" id="PTHR31286">
    <property type="entry name" value="GLYCINE-RICH CELL WALL STRUCTURAL PROTEIN 1.8-LIKE"/>
    <property type="match status" value="1"/>
</dbReference>